<protein>
    <recommendedName>
        <fullName evidence="2">Membrane fusion protein biotin-lipoyl like domain-containing protein</fullName>
    </recommendedName>
</protein>
<dbReference type="PANTHER" id="PTHR30469:SF20">
    <property type="entry name" value="EFFLUX RND TRANSPORTER PERIPLASMIC ADAPTOR SUBUNIT"/>
    <property type="match status" value="1"/>
</dbReference>
<evidence type="ECO:0008006" key="2">
    <source>
        <dbReference type="Google" id="ProtNLM"/>
    </source>
</evidence>
<dbReference type="GO" id="GO:0015562">
    <property type="term" value="F:efflux transmembrane transporter activity"/>
    <property type="evidence" value="ECO:0007669"/>
    <property type="project" value="TreeGrafter"/>
</dbReference>
<gene>
    <name evidence="1" type="ORF">METZ01_LOCUS351236</name>
</gene>
<organism evidence="1">
    <name type="scientific">marine metagenome</name>
    <dbReference type="NCBI Taxonomy" id="408172"/>
    <lineage>
        <taxon>unclassified sequences</taxon>
        <taxon>metagenomes</taxon>
        <taxon>ecological metagenomes</taxon>
    </lineage>
</organism>
<proteinExistence type="predicted"/>
<reference evidence="1" key="1">
    <citation type="submission" date="2018-05" db="EMBL/GenBank/DDBJ databases">
        <authorList>
            <person name="Lanie J.A."/>
            <person name="Ng W.-L."/>
            <person name="Kazmierczak K.M."/>
            <person name="Andrzejewski T.M."/>
            <person name="Davidsen T.M."/>
            <person name="Wayne K.J."/>
            <person name="Tettelin H."/>
            <person name="Glass J.I."/>
            <person name="Rusch D."/>
            <person name="Podicherti R."/>
            <person name="Tsui H.-C.T."/>
            <person name="Winkler M.E."/>
        </authorList>
    </citation>
    <scope>NUCLEOTIDE SEQUENCE</scope>
</reference>
<dbReference type="AlphaFoldDB" id="A0A382RMA7"/>
<sequence>MALTFFSGCESGNPDTSTEKDIIRPAKIMTVARAEEEILHEFPARIEALQSVDLSFEVGGPLAHLPIREGETLTQGTLVAALDPTDFRLAVQEAEVQLKLAAQDLNRKRKVLQQNGIAKSHVEDARSLYELQRVRLSKAK</sequence>
<evidence type="ECO:0000313" key="1">
    <source>
        <dbReference type="EMBL" id="SVC98382.1"/>
    </source>
</evidence>
<dbReference type="Gene3D" id="2.40.50.100">
    <property type="match status" value="1"/>
</dbReference>
<dbReference type="PANTHER" id="PTHR30469">
    <property type="entry name" value="MULTIDRUG RESISTANCE PROTEIN MDTA"/>
    <property type="match status" value="1"/>
</dbReference>
<name>A0A382RMA7_9ZZZZ</name>
<accession>A0A382RMA7</accession>
<dbReference type="GO" id="GO:1990281">
    <property type="term" value="C:efflux pump complex"/>
    <property type="evidence" value="ECO:0007669"/>
    <property type="project" value="TreeGrafter"/>
</dbReference>
<dbReference type="EMBL" id="UINC01122523">
    <property type="protein sequence ID" value="SVC98382.1"/>
    <property type="molecule type" value="Genomic_DNA"/>
</dbReference>
<dbReference type="SUPFAM" id="SSF111369">
    <property type="entry name" value="HlyD-like secretion proteins"/>
    <property type="match status" value="1"/>
</dbReference>
<dbReference type="Gene3D" id="1.10.287.470">
    <property type="entry name" value="Helix hairpin bin"/>
    <property type="match status" value="1"/>
</dbReference>
<feature type="non-terminal residue" evidence="1">
    <location>
        <position position="140"/>
    </location>
</feature>